<gene>
    <name evidence="2" type="ORF">NB646_05430</name>
</gene>
<feature type="compositionally biased region" description="Basic and acidic residues" evidence="1">
    <location>
        <begin position="1"/>
        <end position="10"/>
    </location>
</feature>
<name>A0A9E9NT66_9BURK</name>
<feature type="compositionally biased region" description="Gly residues" evidence="1">
    <location>
        <begin position="114"/>
        <end position="126"/>
    </location>
</feature>
<accession>A0A9E9NT66</accession>
<dbReference type="AlphaFoldDB" id="A0A9E9NT66"/>
<feature type="region of interest" description="Disordered" evidence="1">
    <location>
        <begin position="1"/>
        <end position="23"/>
    </location>
</feature>
<evidence type="ECO:0000313" key="2">
    <source>
        <dbReference type="EMBL" id="WAV90317.1"/>
    </source>
</evidence>
<dbReference type="Proteomes" id="UP001164819">
    <property type="component" value="Chromosome"/>
</dbReference>
<dbReference type="EMBL" id="CP098251">
    <property type="protein sequence ID" value="WAV90317.1"/>
    <property type="molecule type" value="Genomic_DNA"/>
</dbReference>
<organism evidence="2">
    <name type="scientific">Oxalobacter aliiformigenes</name>
    <dbReference type="NCBI Taxonomy" id="2946593"/>
    <lineage>
        <taxon>Bacteria</taxon>
        <taxon>Pseudomonadati</taxon>
        <taxon>Pseudomonadota</taxon>
        <taxon>Betaproteobacteria</taxon>
        <taxon>Burkholderiales</taxon>
        <taxon>Oxalobacteraceae</taxon>
        <taxon>Oxalobacter</taxon>
    </lineage>
</organism>
<feature type="region of interest" description="Disordered" evidence="1">
    <location>
        <begin position="114"/>
        <end position="139"/>
    </location>
</feature>
<evidence type="ECO:0000256" key="1">
    <source>
        <dbReference type="SAM" id="MobiDB-lite"/>
    </source>
</evidence>
<proteinExistence type="predicted"/>
<feature type="compositionally biased region" description="Basic and acidic residues" evidence="1">
    <location>
        <begin position="127"/>
        <end position="136"/>
    </location>
</feature>
<reference evidence="2" key="1">
    <citation type="journal article" date="2022" name="Front. Microbiol.">
        <title>New perspectives on an old grouping: The genomic and phenotypic variability of Oxalobacter formigenes and the implications for calcium oxalate stone prevention.</title>
        <authorList>
            <person name="Chmiel J.A."/>
            <person name="Carr C."/>
            <person name="Stuivenberg G.A."/>
            <person name="Venema R."/>
            <person name="Chanyi R.M."/>
            <person name="Al K.F."/>
            <person name="Giguere D."/>
            <person name="Say H."/>
            <person name="Akouris P.P."/>
            <person name="Dominguez Romero S.A."/>
            <person name="Kwong A."/>
            <person name="Tai V."/>
            <person name="Koval S.F."/>
            <person name="Razvi H."/>
            <person name="Bjazevic J."/>
            <person name="Burton J.P."/>
        </authorList>
    </citation>
    <scope>NUCLEOTIDE SEQUENCE</scope>
    <source>
        <strain evidence="2">OxK</strain>
    </source>
</reference>
<protein>
    <submittedName>
        <fullName evidence="2">Uncharacterized protein</fullName>
    </submittedName>
</protein>
<sequence>MAETIHESRSLRQARPDGQGVDLPHKRNDLCKLLPQAGISSDGKIITLMKRFLQIAGGVSGRNDGKMRGSVRNRGGVTGFARGLSRVFRADLPVSGDGAGLSGTGRGKCFFRAVGGGNETAGGPDKGGPREKREPENGTAIRARAGPVSWPDDLSVFRHGCRIIAGVFWLKGCER</sequence>